<evidence type="ECO:0000313" key="13">
    <source>
        <dbReference type="EMBL" id="HGK27985.1"/>
    </source>
</evidence>
<comment type="pathway">
    <text evidence="1 7 8">Purine metabolism; IMP biosynthesis via de novo pathway; N(1)-(5-phospho-D-ribosyl)glycinamide from 5-phospho-alpha-D-ribose 1-diphosphate: step 1/2.</text>
</comment>
<dbReference type="CDD" id="cd06223">
    <property type="entry name" value="PRTases_typeI"/>
    <property type="match status" value="1"/>
</dbReference>
<evidence type="ECO:0000256" key="9">
    <source>
        <dbReference type="PIRSR" id="PIRSR000485-1"/>
    </source>
</evidence>
<evidence type="ECO:0000256" key="5">
    <source>
        <dbReference type="ARBA" id="ARBA00022755"/>
    </source>
</evidence>
<keyword evidence="3 7" id="KW-0328">Glycosyltransferase</keyword>
<feature type="binding site" evidence="7 11">
    <location>
        <position position="395"/>
    </location>
    <ligand>
        <name>[4Fe-4S] cluster</name>
        <dbReference type="ChEBI" id="CHEBI:49883"/>
    </ligand>
</feature>
<comment type="caution">
    <text evidence="13">The sequence shown here is derived from an EMBL/GenBank/DDBJ whole genome shotgun (WGS) entry which is preliminary data.</text>
</comment>
<dbReference type="InterPro" id="IPR017932">
    <property type="entry name" value="GATase_2_dom"/>
</dbReference>
<dbReference type="AlphaFoldDB" id="A0A7C4CAT5"/>
<evidence type="ECO:0000259" key="12">
    <source>
        <dbReference type="PROSITE" id="PS51278"/>
    </source>
</evidence>
<dbReference type="GO" id="GO:0004044">
    <property type="term" value="F:amidophosphoribosyltransferase activity"/>
    <property type="evidence" value="ECO:0007669"/>
    <property type="project" value="UniProtKB-UniRule"/>
</dbReference>
<accession>A0A7C4CAT5</accession>
<dbReference type="NCBIfam" id="TIGR01134">
    <property type="entry name" value="purF"/>
    <property type="match status" value="1"/>
</dbReference>
<dbReference type="PIRSF" id="PIRSF000485">
    <property type="entry name" value="Amd_phspho_trans"/>
    <property type="match status" value="1"/>
</dbReference>
<comment type="similarity">
    <text evidence="2 7 8">In the C-terminal section; belongs to the purine/pyrimidine phosphoribosyltransferase family.</text>
</comment>
<dbReference type="InterPro" id="IPR029055">
    <property type="entry name" value="Ntn_hydrolases_N"/>
</dbReference>
<keyword evidence="4 7" id="KW-0808">Transferase</keyword>
<dbReference type="InterPro" id="IPR000836">
    <property type="entry name" value="PRTase_dom"/>
</dbReference>
<keyword evidence="7 10" id="KW-0460">Magnesium</keyword>
<dbReference type="UniPathway" id="UPA00074">
    <property type="reaction ID" value="UER00124"/>
</dbReference>
<feature type="domain" description="Glutamine amidotransferase type-2" evidence="12">
    <location>
        <begin position="2"/>
        <end position="230"/>
    </location>
</feature>
<dbReference type="PANTHER" id="PTHR11907">
    <property type="entry name" value="AMIDOPHOSPHORIBOSYLTRANSFERASE"/>
    <property type="match status" value="1"/>
</dbReference>
<evidence type="ECO:0000256" key="4">
    <source>
        <dbReference type="ARBA" id="ARBA00022679"/>
    </source>
</evidence>
<keyword evidence="7 10" id="KW-0479">Metal-binding</keyword>
<keyword evidence="5 7" id="KW-0658">Purine biosynthesis</keyword>
<gene>
    <name evidence="7" type="primary">purF</name>
    <name evidence="13" type="ORF">ENS41_03430</name>
</gene>
<evidence type="ECO:0000256" key="1">
    <source>
        <dbReference type="ARBA" id="ARBA00005209"/>
    </source>
</evidence>
<dbReference type="InterPro" id="IPR029057">
    <property type="entry name" value="PRTase-like"/>
</dbReference>
<dbReference type="HAMAP" id="MF_01931">
    <property type="entry name" value="PurF"/>
    <property type="match status" value="1"/>
</dbReference>
<dbReference type="SUPFAM" id="SSF56235">
    <property type="entry name" value="N-terminal nucleophile aminohydrolases (Ntn hydrolases)"/>
    <property type="match status" value="1"/>
</dbReference>
<feature type="binding site" evidence="7 11">
    <location>
        <position position="448"/>
    </location>
    <ligand>
        <name>[4Fe-4S] cluster</name>
        <dbReference type="ChEBI" id="CHEBI:49883"/>
    </ligand>
</feature>
<proteinExistence type="inferred from homology"/>
<organism evidence="13">
    <name type="scientific">candidate division WOR-3 bacterium</name>
    <dbReference type="NCBI Taxonomy" id="2052148"/>
    <lineage>
        <taxon>Bacteria</taxon>
        <taxon>Bacteria division WOR-3</taxon>
    </lineage>
</organism>
<evidence type="ECO:0000256" key="10">
    <source>
        <dbReference type="PIRSR" id="PIRSR000485-2"/>
    </source>
</evidence>
<dbReference type="Gene3D" id="3.60.20.10">
    <property type="entry name" value="Glutamine Phosphoribosylpyrophosphate, subunit 1, domain 1"/>
    <property type="match status" value="1"/>
</dbReference>
<dbReference type="GO" id="GO:0000287">
    <property type="term" value="F:magnesium ion binding"/>
    <property type="evidence" value="ECO:0007669"/>
    <property type="project" value="UniProtKB-UniRule"/>
</dbReference>
<evidence type="ECO:0000256" key="11">
    <source>
        <dbReference type="PIRSR" id="PIRSR000485-3"/>
    </source>
</evidence>
<evidence type="ECO:0000256" key="6">
    <source>
        <dbReference type="ARBA" id="ARBA00022962"/>
    </source>
</evidence>
<feature type="binding site" evidence="7 10">
    <location>
        <position position="358"/>
    </location>
    <ligand>
        <name>Mg(2+)</name>
        <dbReference type="ChEBI" id="CHEBI:18420"/>
    </ligand>
</feature>
<dbReference type="EC" id="2.4.2.14" evidence="7"/>
<dbReference type="PROSITE" id="PS51278">
    <property type="entry name" value="GATASE_TYPE_2"/>
    <property type="match status" value="1"/>
</dbReference>
<dbReference type="EMBL" id="DSUT01000068">
    <property type="protein sequence ID" value="HGK27985.1"/>
    <property type="molecule type" value="Genomic_DNA"/>
</dbReference>
<keyword evidence="6 7" id="KW-0315">Glutamine amidotransferase</keyword>
<dbReference type="Pfam" id="PF00156">
    <property type="entry name" value="Pribosyltran"/>
    <property type="match status" value="1"/>
</dbReference>
<keyword evidence="7 11" id="KW-0408">Iron</keyword>
<keyword evidence="7 11" id="KW-0411">Iron-sulfur</keyword>
<feature type="binding site" evidence="7 10">
    <location>
        <position position="359"/>
    </location>
    <ligand>
        <name>Mg(2+)</name>
        <dbReference type="ChEBI" id="CHEBI:18420"/>
    </ligand>
</feature>
<comment type="cofactor">
    <cofactor evidence="7 11">
        <name>[4Fe-4S] cluster</name>
        <dbReference type="ChEBI" id="CHEBI:49883"/>
    </cofactor>
    <text evidence="7 11">Binds 1 [4Fe-4S] cluster per subunit.</text>
</comment>
<comment type="function">
    <text evidence="7">Catalyzes the formation of phosphoribosylamine from phosphoribosylpyrophosphate (PRPP) and glutamine.</text>
</comment>
<reference evidence="13" key="1">
    <citation type="journal article" date="2020" name="mSystems">
        <title>Genome- and Community-Level Interaction Insights into Carbon Utilization and Element Cycling Functions of Hydrothermarchaeota in Hydrothermal Sediment.</title>
        <authorList>
            <person name="Zhou Z."/>
            <person name="Liu Y."/>
            <person name="Xu W."/>
            <person name="Pan J."/>
            <person name="Luo Z.H."/>
            <person name="Li M."/>
        </authorList>
    </citation>
    <scope>NUCLEOTIDE SEQUENCE [LARGE SCALE GENOMIC DNA]</scope>
    <source>
        <strain evidence="13">SpSt-488</strain>
    </source>
</reference>
<comment type="cofactor">
    <cofactor evidence="7 10">
        <name>Mg(2+)</name>
        <dbReference type="ChEBI" id="CHEBI:18420"/>
    </cofactor>
    <text evidence="7 10">Binds 1 Mg(2+) ion per subunit.</text>
</comment>
<evidence type="ECO:0000256" key="7">
    <source>
        <dbReference type="HAMAP-Rule" id="MF_01931"/>
    </source>
</evidence>
<evidence type="ECO:0000256" key="8">
    <source>
        <dbReference type="PIRNR" id="PIRNR000485"/>
    </source>
</evidence>
<evidence type="ECO:0000256" key="3">
    <source>
        <dbReference type="ARBA" id="ARBA00022676"/>
    </source>
</evidence>
<dbReference type="GO" id="GO:0006189">
    <property type="term" value="P:'de novo' IMP biosynthetic process"/>
    <property type="evidence" value="ECO:0007669"/>
    <property type="project" value="UniProtKB-UniRule"/>
</dbReference>
<feature type="binding site" evidence="7 11">
    <location>
        <position position="451"/>
    </location>
    <ligand>
        <name>[4Fe-4S] cluster</name>
        <dbReference type="ChEBI" id="CHEBI:49883"/>
    </ligand>
</feature>
<protein>
    <recommendedName>
        <fullName evidence="7">Amidophosphoribosyltransferase</fullName>
        <shortName evidence="7">ATase</shortName>
        <ecNumber evidence="7">2.4.2.14</ecNumber>
    </recommendedName>
    <alternativeName>
        <fullName evidence="7">Glutamine phosphoribosylpyrophosphate amidotransferase</fullName>
        <shortName evidence="7">GPATase</shortName>
    </alternativeName>
</protein>
<dbReference type="Gene3D" id="3.40.50.2020">
    <property type="match status" value="1"/>
</dbReference>
<sequence>MCGVIALHYHGRPAAPDIVEGLLALQHRGQDSAGILTSDLTFHLKKGNGTVARVFNEKNLARLAGCTGIGHVRYPTIGPGSDEDAQPFYVNYPFGIAMVHNGNVTNYHSLRRELESRDRRQLTSFSDVETILNVFAQALEDHAVKRLSPSDIFGAAAKVFARVRGSYSVAAIIHGKGLVAFRDPYGIKPLAFARRGRDFCVASESVAFDRLGFDQFEDVAPGEALFIDTACRLHRHRLATAVARPCIFEFVYFARPDSVIDGLEVYEARLRLGEQLSREIRQAGIRPDVIVPIPDTARPAGAALARSLGVEMREGLIKNRYIARTFIMHGQQLRSLSVRQKLNPVRSQVRGRHVLLVDDSIVRGTTSREIVQMVREAGARRVSLAVTSPPLRYPCVYGIDMMTRGEFIAKGRTIPALRRLIGADFLVYQTYEGLLKAVRGPQYHRQFCTACFNGKYPTGITRAELASMEADRKRWAAC</sequence>
<evidence type="ECO:0000256" key="2">
    <source>
        <dbReference type="ARBA" id="ARBA00010138"/>
    </source>
</evidence>
<keyword evidence="7" id="KW-0004">4Fe-4S</keyword>
<comment type="catalytic activity">
    <reaction evidence="7 8">
        <text>5-phospho-beta-D-ribosylamine + L-glutamate + diphosphate = 5-phospho-alpha-D-ribose 1-diphosphate + L-glutamine + H2O</text>
        <dbReference type="Rhea" id="RHEA:14905"/>
        <dbReference type="ChEBI" id="CHEBI:15377"/>
        <dbReference type="ChEBI" id="CHEBI:29985"/>
        <dbReference type="ChEBI" id="CHEBI:33019"/>
        <dbReference type="ChEBI" id="CHEBI:58017"/>
        <dbReference type="ChEBI" id="CHEBI:58359"/>
        <dbReference type="ChEBI" id="CHEBI:58681"/>
        <dbReference type="EC" id="2.4.2.14"/>
    </reaction>
</comment>
<name>A0A7C4CAT5_UNCW3</name>
<dbReference type="GO" id="GO:0009113">
    <property type="term" value="P:purine nucleobase biosynthetic process"/>
    <property type="evidence" value="ECO:0007669"/>
    <property type="project" value="UniProtKB-UniRule"/>
</dbReference>
<dbReference type="InterPro" id="IPR005854">
    <property type="entry name" value="PurF"/>
</dbReference>
<feature type="active site" description="Nucleophile" evidence="7 9">
    <location>
        <position position="2"/>
    </location>
</feature>
<feature type="binding site" evidence="7 11">
    <location>
        <position position="246"/>
    </location>
    <ligand>
        <name>[4Fe-4S] cluster</name>
        <dbReference type="ChEBI" id="CHEBI:49883"/>
    </ligand>
</feature>
<dbReference type="GO" id="GO:0051539">
    <property type="term" value="F:4 iron, 4 sulfur cluster binding"/>
    <property type="evidence" value="ECO:0007669"/>
    <property type="project" value="UniProtKB-KW"/>
</dbReference>
<dbReference type="SUPFAM" id="SSF53271">
    <property type="entry name" value="PRTase-like"/>
    <property type="match status" value="1"/>
</dbReference>
<dbReference type="Pfam" id="PF13522">
    <property type="entry name" value="GATase_6"/>
    <property type="match status" value="1"/>
</dbReference>
<feature type="binding site" evidence="7 10">
    <location>
        <position position="296"/>
    </location>
    <ligand>
        <name>Mg(2+)</name>
        <dbReference type="ChEBI" id="CHEBI:18420"/>
    </ligand>
</feature>